<evidence type="ECO:0000256" key="2">
    <source>
        <dbReference type="PROSITE-ProRule" id="PRU00108"/>
    </source>
</evidence>
<keyword evidence="2 3" id="KW-0238">DNA-binding</keyword>
<evidence type="ECO:0000256" key="1">
    <source>
        <dbReference type="ARBA" id="ARBA00004123"/>
    </source>
</evidence>
<evidence type="ECO:0000313" key="6">
    <source>
        <dbReference type="Ensembl" id="ENSNPEP00000011157.1"/>
    </source>
</evidence>
<keyword evidence="2 3" id="KW-0371">Homeobox</keyword>
<keyword evidence="7" id="KW-1185">Reference proteome</keyword>
<dbReference type="PROSITE" id="PS50071">
    <property type="entry name" value="HOMEOBOX_2"/>
    <property type="match status" value="1"/>
</dbReference>
<comment type="subcellular location">
    <subcellularLocation>
        <location evidence="1 2 3">Nucleus</location>
    </subcellularLocation>
</comment>
<dbReference type="PANTHER" id="PTHR24333:SF5">
    <property type="entry name" value="VENT HOMEOBOX"/>
    <property type="match status" value="1"/>
</dbReference>
<name>A0A8C6ZAV3_NOTPE</name>
<dbReference type="InterPro" id="IPR050848">
    <property type="entry name" value="Homeobox_TF"/>
</dbReference>
<sequence>MSSANFCSFPWNTTQRVQGHPLPLLQSHRSLTRKDNWLLPKDSTQLWSCVLSCNTGHVPRGTGPGSPCLCWDLLADFPREGLVWPHFLLPCRGEAGGRAPPGPRAWLTRFLLPPGAGERPWAPGQPPPAAAEAESGEEAGGRARRLRTAFSAEQISTLESSFQRHQYLVLPSSLLISPVLSLQIKTWFQNRRMKLKRQLQELRPEPFCSPPLPYGPQGALVPLPLAYAARLQPERPGRDERARGKEARAPSGKGTSLRAGGTRLQVPLLPVQAGAGLQRGLTGSPIPRFVLNGGQGCAREGANGPLA</sequence>
<dbReference type="PANTHER" id="PTHR24333">
    <property type="entry name" value="HOMEO BOX HB9 LIKE A-RELATED"/>
    <property type="match status" value="1"/>
</dbReference>
<dbReference type="GO" id="GO:0005634">
    <property type="term" value="C:nucleus"/>
    <property type="evidence" value="ECO:0007669"/>
    <property type="project" value="UniProtKB-SubCell"/>
</dbReference>
<keyword evidence="2 3" id="KW-0539">Nucleus</keyword>
<reference evidence="6" key="2">
    <citation type="submission" date="2025-09" db="UniProtKB">
        <authorList>
            <consortium name="Ensembl"/>
        </authorList>
    </citation>
    <scope>IDENTIFICATION</scope>
</reference>
<accession>A0A8C6ZAV3</accession>
<feature type="domain" description="Homeobox" evidence="5">
    <location>
        <begin position="141"/>
        <end position="198"/>
    </location>
</feature>
<feature type="region of interest" description="Disordered" evidence="4">
    <location>
        <begin position="117"/>
        <end position="141"/>
    </location>
</feature>
<protein>
    <recommendedName>
        <fullName evidence="5">Homeobox domain-containing protein</fullName>
    </recommendedName>
</protein>
<dbReference type="InterPro" id="IPR001356">
    <property type="entry name" value="HD"/>
</dbReference>
<dbReference type="InterPro" id="IPR009057">
    <property type="entry name" value="Homeodomain-like_sf"/>
</dbReference>
<evidence type="ECO:0000259" key="5">
    <source>
        <dbReference type="PROSITE" id="PS50071"/>
    </source>
</evidence>
<evidence type="ECO:0000256" key="3">
    <source>
        <dbReference type="RuleBase" id="RU000682"/>
    </source>
</evidence>
<dbReference type="SMART" id="SM00389">
    <property type="entry name" value="HOX"/>
    <property type="match status" value="1"/>
</dbReference>
<dbReference type="Gene3D" id="1.10.10.60">
    <property type="entry name" value="Homeodomain-like"/>
    <property type="match status" value="1"/>
</dbReference>
<dbReference type="SUPFAM" id="SSF46689">
    <property type="entry name" value="Homeodomain-like"/>
    <property type="match status" value="1"/>
</dbReference>
<dbReference type="GO" id="GO:0003677">
    <property type="term" value="F:DNA binding"/>
    <property type="evidence" value="ECO:0007669"/>
    <property type="project" value="UniProtKB-UniRule"/>
</dbReference>
<feature type="DNA-binding region" description="Homeobox" evidence="2">
    <location>
        <begin position="143"/>
        <end position="199"/>
    </location>
</feature>
<reference evidence="6" key="1">
    <citation type="submission" date="2025-08" db="UniProtKB">
        <authorList>
            <consortium name="Ensembl"/>
        </authorList>
    </citation>
    <scope>IDENTIFICATION</scope>
</reference>
<dbReference type="Ensembl" id="ENSNPET00000011443.1">
    <property type="protein sequence ID" value="ENSNPEP00000011157.1"/>
    <property type="gene ID" value="ENSNPEG00000008384.1"/>
</dbReference>
<dbReference type="AlphaFoldDB" id="A0A8C6ZAV3"/>
<dbReference type="Proteomes" id="UP000694420">
    <property type="component" value="Unplaced"/>
</dbReference>
<evidence type="ECO:0000256" key="4">
    <source>
        <dbReference type="SAM" id="MobiDB-lite"/>
    </source>
</evidence>
<evidence type="ECO:0000313" key="7">
    <source>
        <dbReference type="Proteomes" id="UP000694420"/>
    </source>
</evidence>
<proteinExistence type="predicted"/>
<organism evidence="6 7">
    <name type="scientific">Nothoprocta perdicaria</name>
    <name type="common">Chilean tinamou</name>
    <name type="synonym">Crypturus perdicarius</name>
    <dbReference type="NCBI Taxonomy" id="30464"/>
    <lineage>
        <taxon>Eukaryota</taxon>
        <taxon>Metazoa</taxon>
        <taxon>Chordata</taxon>
        <taxon>Craniata</taxon>
        <taxon>Vertebrata</taxon>
        <taxon>Euteleostomi</taxon>
        <taxon>Archelosauria</taxon>
        <taxon>Archosauria</taxon>
        <taxon>Dinosauria</taxon>
        <taxon>Saurischia</taxon>
        <taxon>Theropoda</taxon>
        <taxon>Coelurosauria</taxon>
        <taxon>Aves</taxon>
        <taxon>Palaeognathae</taxon>
        <taxon>Tinamiformes</taxon>
        <taxon>Tinamidae</taxon>
        <taxon>Nothoprocta</taxon>
    </lineage>
</organism>
<feature type="compositionally biased region" description="Basic and acidic residues" evidence="4">
    <location>
        <begin position="232"/>
        <end position="248"/>
    </location>
</feature>
<dbReference type="CDD" id="cd00086">
    <property type="entry name" value="homeodomain"/>
    <property type="match status" value="1"/>
</dbReference>
<feature type="region of interest" description="Disordered" evidence="4">
    <location>
        <begin position="232"/>
        <end position="259"/>
    </location>
</feature>
<dbReference type="Pfam" id="PF00046">
    <property type="entry name" value="Homeodomain"/>
    <property type="match status" value="1"/>
</dbReference>